<dbReference type="Proteomes" id="UP000011668">
    <property type="component" value="Unassembled WGS sequence"/>
</dbReference>
<reference evidence="2 3" key="1">
    <citation type="journal article" date="2013" name="Nat. Commun.">
        <title>The evolution and pathogenic mechanisms of the rice sheath blight pathogen.</title>
        <authorList>
            <person name="Zheng A."/>
            <person name="Lin R."/>
            <person name="Xu L."/>
            <person name="Qin P."/>
            <person name="Tang C."/>
            <person name="Ai P."/>
            <person name="Zhang D."/>
            <person name="Liu Y."/>
            <person name="Sun Z."/>
            <person name="Feng H."/>
            <person name="Wang Y."/>
            <person name="Chen Y."/>
            <person name="Liang X."/>
            <person name="Fu R."/>
            <person name="Li Q."/>
            <person name="Zhang J."/>
            <person name="Yu X."/>
            <person name="Xie Z."/>
            <person name="Ding L."/>
            <person name="Guan P."/>
            <person name="Tang J."/>
            <person name="Liang Y."/>
            <person name="Wang S."/>
            <person name="Deng Q."/>
            <person name="Li S."/>
            <person name="Zhu J."/>
            <person name="Wang L."/>
            <person name="Liu H."/>
            <person name="Li P."/>
        </authorList>
    </citation>
    <scope>NUCLEOTIDE SEQUENCE [LARGE SCALE GENOMIC DNA]</scope>
    <source>
        <strain evidence="3">AG-1 IA</strain>
    </source>
</reference>
<evidence type="ECO:0000313" key="2">
    <source>
        <dbReference type="EMBL" id="ELU45241.1"/>
    </source>
</evidence>
<keyword evidence="3" id="KW-1185">Reference proteome</keyword>
<feature type="transmembrane region" description="Helical" evidence="1">
    <location>
        <begin position="41"/>
        <end position="60"/>
    </location>
</feature>
<keyword evidence="1" id="KW-0812">Transmembrane</keyword>
<organism evidence="2 3">
    <name type="scientific">Thanatephorus cucumeris (strain AG1-IA)</name>
    <name type="common">Rice sheath blight fungus</name>
    <name type="synonym">Rhizoctonia solani</name>
    <dbReference type="NCBI Taxonomy" id="983506"/>
    <lineage>
        <taxon>Eukaryota</taxon>
        <taxon>Fungi</taxon>
        <taxon>Dikarya</taxon>
        <taxon>Basidiomycota</taxon>
        <taxon>Agaricomycotina</taxon>
        <taxon>Agaricomycetes</taxon>
        <taxon>Cantharellales</taxon>
        <taxon>Ceratobasidiaceae</taxon>
        <taxon>Rhizoctonia</taxon>
        <taxon>Rhizoctonia solani AG-1</taxon>
    </lineage>
</organism>
<evidence type="ECO:0000256" key="1">
    <source>
        <dbReference type="SAM" id="Phobius"/>
    </source>
</evidence>
<protein>
    <submittedName>
        <fullName evidence="2">Uncharacterized protein</fullName>
    </submittedName>
</protein>
<keyword evidence="1" id="KW-1133">Transmembrane helix</keyword>
<accession>L8X4L7</accession>
<comment type="caution">
    <text evidence="2">The sequence shown here is derived from an EMBL/GenBank/DDBJ whole genome shotgun (WGS) entry which is preliminary data.</text>
</comment>
<dbReference type="HOGENOM" id="CLU_2224965_0_0_1"/>
<dbReference type="AlphaFoldDB" id="L8X4L7"/>
<sequence length="106" mass="12685">MAKLDDLQHDYQLFFSHRIVCVRHVLYTRIIIPPMFKARRLLIFNSLTVLHVCITIWNVFLNFGCLAFPTTRHFYLPRMDHRTSLTNSQKSLATAFRETNRRAYRV</sequence>
<dbReference type="EMBL" id="AFRT01000122">
    <property type="protein sequence ID" value="ELU45241.1"/>
    <property type="molecule type" value="Genomic_DNA"/>
</dbReference>
<keyword evidence="1" id="KW-0472">Membrane</keyword>
<evidence type="ECO:0000313" key="3">
    <source>
        <dbReference type="Proteomes" id="UP000011668"/>
    </source>
</evidence>
<proteinExistence type="predicted"/>
<gene>
    <name evidence="2" type="ORF">AG1IA_00727</name>
</gene>
<name>L8X4L7_THACA</name>